<dbReference type="AlphaFoldDB" id="A0A834M1W2"/>
<dbReference type="EMBL" id="JAACXV010016853">
    <property type="protein sequence ID" value="KAF7264512.1"/>
    <property type="molecule type" value="Genomic_DNA"/>
</dbReference>
<accession>A0A834M1W2</accession>
<dbReference type="EMBL" id="JAACXV010016854">
    <property type="protein sequence ID" value="KAF7264511.1"/>
    <property type="molecule type" value="Genomic_DNA"/>
</dbReference>
<evidence type="ECO:0000313" key="3">
    <source>
        <dbReference type="Proteomes" id="UP000625711"/>
    </source>
</evidence>
<organism evidence="1 3">
    <name type="scientific">Rhynchophorus ferrugineus</name>
    <name type="common">Red palm weevil</name>
    <name type="synonym">Curculio ferrugineus</name>
    <dbReference type="NCBI Taxonomy" id="354439"/>
    <lineage>
        <taxon>Eukaryota</taxon>
        <taxon>Metazoa</taxon>
        <taxon>Ecdysozoa</taxon>
        <taxon>Arthropoda</taxon>
        <taxon>Hexapoda</taxon>
        <taxon>Insecta</taxon>
        <taxon>Pterygota</taxon>
        <taxon>Neoptera</taxon>
        <taxon>Endopterygota</taxon>
        <taxon>Coleoptera</taxon>
        <taxon>Polyphaga</taxon>
        <taxon>Cucujiformia</taxon>
        <taxon>Curculionidae</taxon>
        <taxon>Dryophthorinae</taxon>
        <taxon>Rhynchophorus</taxon>
    </lineage>
</organism>
<dbReference type="Proteomes" id="UP000625711">
    <property type="component" value="Unassembled WGS sequence"/>
</dbReference>
<protein>
    <submittedName>
        <fullName evidence="1">Uncharacterized protein</fullName>
    </submittedName>
</protein>
<gene>
    <name evidence="2" type="ORF">GWI33_023125</name>
    <name evidence="1" type="ORF">GWI33_023126</name>
</gene>
<keyword evidence="3" id="KW-1185">Reference proteome</keyword>
<comment type="caution">
    <text evidence="1">The sequence shown here is derived from an EMBL/GenBank/DDBJ whole genome shotgun (WGS) entry which is preliminary data.</text>
</comment>
<proteinExistence type="predicted"/>
<reference evidence="1" key="1">
    <citation type="submission" date="2020-08" db="EMBL/GenBank/DDBJ databases">
        <title>Genome sequencing and assembly of the red palm weevil Rhynchophorus ferrugineus.</title>
        <authorList>
            <person name="Dias G.B."/>
            <person name="Bergman C.M."/>
            <person name="Manee M."/>
        </authorList>
    </citation>
    <scope>NUCLEOTIDE SEQUENCE</scope>
    <source>
        <strain evidence="1">AA-2017</strain>
        <tissue evidence="1">Whole larva</tissue>
    </source>
</reference>
<name>A0A834M1W2_RHYFE</name>
<sequence>MISLISYHLNFSRSDPDNGTKETKESSRLLILPFSKINSVINGEMIPSRTTEETERQNGHGFMRNGIVTEELNRYRHGLWWADIVLQLT</sequence>
<evidence type="ECO:0000313" key="2">
    <source>
        <dbReference type="EMBL" id="KAF7264512.1"/>
    </source>
</evidence>
<evidence type="ECO:0000313" key="1">
    <source>
        <dbReference type="EMBL" id="KAF7264511.1"/>
    </source>
</evidence>